<gene>
    <name evidence="1" type="ORF">ATK30_3521</name>
</gene>
<comment type="caution">
    <text evidence="1">The sequence shown here is derived from an EMBL/GenBank/DDBJ whole genome shotgun (WGS) entry which is preliminary data.</text>
</comment>
<evidence type="ECO:0000313" key="1">
    <source>
        <dbReference type="EMBL" id="PKV92698.1"/>
    </source>
</evidence>
<dbReference type="RefSeq" id="WP_167441931.1">
    <property type="nucleotide sequence ID" value="NZ_PJMY01000003.1"/>
</dbReference>
<dbReference type="Proteomes" id="UP000233750">
    <property type="component" value="Unassembled WGS sequence"/>
</dbReference>
<keyword evidence="2" id="KW-1185">Reference proteome</keyword>
<proteinExistence type="predicted"/>
<dbReference type="EMBL" id="PJMY01000003">
    <property type="protein sequence ID" value="PKV92698.1"/>
    <property type="molecule type" value="Genomic_DNA"/>
</dbReference>
<reference evidence="1 2" key="1">
    <citation type="submission" date="2017-12" db="EMBL/GenBank/DDBJ databases">
        <title>Sequencing the genomes of 1000 Actinobacteria strains.</title>
        <authorList>
            <person name="Klenk H.-P."/>
        </authorList>
    </citation>
    <scope>NUCLEOTIDE SEQUENCE [LARGE SCALE GENOMIC DNA]</scope>
    <source>
        <strain evidence="1 2">DSM 45165</strain>
    </source>
</reference>
<evidence type="ECO:0008006" key="3">
    <source>
        <dbReference type="Google" id="ProtNLM"/>
    </source>
</evidence>
<dbReference type="AlphaFoldDB" id="A0A2N3WFQ2"/>
<evidence type="ECO:0000313" key="2">
    <source>
        <dbReference type="Proteomes" id="UP000233750"/>
    </source>
</evidence>
<organism evidence="1 2">
    <name type="scientific">Amycolatopsis echigonensis</name>
    <dbReference type="NCBI Taxonomy" id="2576905"/>
    <lineage>
        <taxon>Bacteria</taxon>
        <taxon>Bacillati</taxon>
        <taxon>Actinomycetota</taxon>
        <taxon>Actinomycetes</taxon>
        <taxon>Pseudonocardiales</taxon>
        <taxon>Pseudonocardiaceae</taxon>
        <taxon>Amycolatopsis</taxon>
    </lineage>
</organism>
<accession>A0A2N3WFQ2</accession>
<name>A0A2N3WFQ2_9PSEU</name>
<sequence length="47" mass="4772">MENATTQAPQVEELVIEELTEAGASNCFGTAGSIGCPVCFGTYGCAT</sequence>
<protein>
    <recommendedName>
        <fullName evidence="3">Thiocillin family RiPP</fullName>
    </recommendedName>
</protein>